<sequence>MALASEWHGYVPGASFSSVSPAQSLARRHLAAARAAITLPVDRVPDPDCLAPPIYCLRPRRPETARQPPFLPGLCVFRQLCRGDDSLRPGRTGHAVSPALVLQNGSGFWMLVAPAYCTMFPID</sequence>
<reference evidence="1 2" key="1">
    <citation type="submission" date="2016-02" db="EMBL/GenBank/DDBJ databases">
        <title>Biosynthesis of antibiotic leucinostatins and their inhibition on Phytophthora in bio-control Purpureocillium lilacinum.</title>
        <authorList>
            <person name="Wang G."/>
            <person name="Liu Z."/>
            <person name="Lin R."/>
            <person name="Li E."/>
            <person name="Mao Z."/>
            <person name="Ling J."/>
            <person name="Yin W."/>
            <person name="Xie B."/>
        </authorList>
    </citation>
    <scope>NUCLEOTIDE SEQUENCE [LARGE SCALE GENOMIC DNA]</scope>
    <source>
        <strain evidence="1">PLFJ-1</strain>
    </source>
</reference>
<proteinExistence type="predicted"/>
<dbReference type="Proteomes" id="UP000078340">
    <property type="component" value="Unassembled WGS sequence"/>
</dbReference>
<name>A0A179HPH0_PURLI</name>
<protein>
    <submittedName>
        <fullName evidence="1">Uncharacterized protein</fullName>
    </submittedName>
</protein>
<comment type="caution">
    <text evidence="1">The sequence shown here is derived from an EMBL/GenBank/DDBJ whole genome shotgun (WGS) entry which is preliminary data.</text>
</comment>
<gene>
    <name evidence="1" type="ORF">VFPFJ_05392</name>
</gene>
<dbReference type="EMBL" id="LSBI01000004">
    <property type="protein sequence ID" value="OAQ91233.1"/>
    <property type="molecule type" value="Genomic_DNA"/>
</dbReference>
<evidence type="ECO:0000313" key="1">
    <source>
        <dbReference type="EMBL" id="OAQ91233.1"/>
    </source>
</evidence>
<evidence type="ECO:0000313" key="2">
    <source>
        <dbReference type="Proteomes" id="UP000078340"/>
    </source>
</evidence>
<dbReference type="AlphaFoldDB" id="A0A179HPH0"/>
<organism evidence="1 2">
    <name type="scientific">Purpureocillium lilacinum</name>
    <name type="common">Paecilomyces lilacinus</name>
    <dbReference type="NCBI Taxonomy" id="33203"/>
    <lineage>
        <taxon>Eukaryota</taxon>
        <taxon>Fungi</taxon>
        <taxon>Dikarya</taxon>
        <taxon>Ascomycota</taxon>
        <taxon>Pezizomycotina</taxon>
        <taxon>Sordariomycetes</taxon>
        <taxon>Hypocreomycetidae</taxon>
        <taxon>Hypocreales</taxon>
        <taxon>Ophiocordycipitaceae</taxon>
        <taxon>Purpureocillium</taxon>
    </lineage>
</organism>
<accession>A0A179HPH0</accession>